<dbReference type="AlphaFoldDB" id="A0A8D8DR52"/>
<dbReference type="InterPro" id="IPR022041">
    <property type="entry name" value="Methyltransf_FA"/>
</dbReference>
<dbReference type="Pfam" id="PF12248">
    <property type="entry name" value="Methyltransf_FA"/>
    <property type="match status" value="1"/>
</dbReference>
<dbReference type="PANTHER" id="PTHR36695:SF12">
    <property type="entry name" value="AGAP008648-PA"/>
    <property type="match status" value="1"/>
</dbReference>
<dbReference type="EMBL" id="HBUE01280813">
    <property type="protein sequence ID" value="CAG6568954.1"/>
    <property type="molecule type" value="Transcribed_RNA"/>
</dbReference>
<evidence type="ECO:0000313" key="4">
    <source>
        <dbReference type="EMBL" id="CAG6517430.1"/>
    </source>
</evidence>
<accession>A0A8D8DR52</accession>
<feature type="signal peptide" evidence="2">
    <location>
        <begin position="1"/>
        <end position="17"/>
    </location>
</feature>
<feature type="compositionally biased region" description="Low complexity" evidence="1">
    <location>
        <begin position="202"/>
        <end position="313"/>
    </location>
</feature>
<evidence type="ECO:0000256" key="2">
    <source>
        <dbReference type="SAM" id="SignalP"/>
    </source>
</evidence>
<dbReference type="PANTHER" id="PTHR36695">
    <property type="entry name" value="AGAP008648-PA"/>
    <property type="match status" value="1"/>
</dbReference>
<protein>
    <submittedName>
        <fullName evidence="4">(northern house mosquito) hypothetical protein</fullName>
    </submittedName>
</protein>
<dbReference type="EMBL" id="HBUE01175290">
    <property type="protein sequence ID" value="CAG6517430.1"/>
    <property type="molecule type" value="Transcribed_RNA"/>
</dbReference>
<reference evidence="4" key="1">
    <citation type="submission" date="2021-05" db="EMBL/GenBank/DDBJ databases">
        <authorList>
            <person name="Alioto T."/>
            <person name="Alioto T."/>
            <person name="Gomez Garrido J."/>
        </authorList>
    </citation>
    <scope>NUCLEOTIDE SEQUENCE</scope>
</reference>
<organism evidence="4">
    <name type="scientific">Culex pipiens</name>
    <name type="common">House mosquito</name>
    <dbReference type="NCBI Taxonomy" id="7175"/>
    <lineage>
        <taxon>Eukaryota</taxon>
        <taxon>Metazoa</taxon>
        <taxon>Ecdysozoa</taxon>
        <taxon>Arthropoda</taxon>
        <taxon>Hexapoda</taxon>
        <taxon>Insecta</taxon>
        <taxon>Pterygota</taxon>
        <taxon>Neoptera</taxon>
        <taxon>Endopterygota</taxon>
        <taxon>Diptera</taxon>
        <taxon>Nematocera</taxon>
        <taxon>Culicoidea</taxon>
        <taxon>Culicidae</taxon>
        <taxon>Culicinae</taxon>
        <taxon>Culicini</taxon>
        <taxon>Culex</taxon>
        <taxon>Culex</taxon>
    </lineage>
</organism>
<evidence type="ECO:0000256" key="1">
    <source>
        <dbReference type="SAM" id="MobiDB-lite"/>
    </source>
</evidence>
<proteinExistence type="predicted"/>
<name>A0A8D8DR52_CULPI</name>
<feature type="domain" description="Farnesoic acid O-methyl transferase" evidence="3">
    <location>
        <begin position="37"/>
        <end position="190"/>
    </location>
</feature>
<evidence type="ECO:0000259" key="3">
    <source>
        <dbReference type="Pfam" id="PF12248"/>
    </source>
</evidence>
<sequence>MWSTAILLTASALLTSAQNDFDAILGCKQYTIRGPSYKNPNPYFALDEFQNILDVEVAGLKIRSIRLGVMGSNDGVIRLAPVEEPYQNTLMDEIVISGWKNTRNAVRQYVRSSPSKYSNNVILVNQPSGGILTPNKPFVFTLSIVNDHLVTLSNDGEVLPFLQYTDTGVLPKYIGFSNWNAPVSVFYDCPLPTLPTPPTTEPPATTTAAPTPTSSAAPETPATATPVLTTTEAPASTTPVDPVSTSTVVPVEPSTAAPVSTTTETPTQTNTAAPITTTTAAPVSSTTEASAVSTTAALVTTTSAESTPSAAPEQTPDPENGGQR</sequence>
<feature type="region of interest" description="Disordered" evidence="1">
    <location>
        <begin position="196"/>
        <end position="324"/>
    </location>
</feature>
<keyword evidence="2" id="KW-0732">Signal</keyword>
<feature type="chain" id="PRO_5033668909" evidence="2">
    <location>
        <begin position="18"/>
        <end position="324"/>
    </location>
</feature>